<reference evidence="5 6" key="1">
    <citation type="submission" date="2016-09" db="EMBL/GenBank/DDBJ databases">
        <title>Lactic acid bacteria from MAP meat Genome sequencing and assembly.</title>
        <authorList>
            <person name="Behr J."/>
            <person name="Hilgarth M."/>
            <person name="Vogel R.F."/>
        </authorList>
    </citation>
    <scope>NUCLEOTIDE SEQUENCE [LARGE SCALE GENOMIC DNA]</scope>
    <source>
        <strain evidence="5 6">TMW21615</strain>
    </source>
</reference>
<evidence type="ECO:0000313" key="6">
    <source>
        <dbReference type="Proteomes" id="UP000516280"/>
    </source>
</evidence>
<dbReference type="EMBL" id="CP017195">
    <property type="protein sequence ID" value="QDJ27368.1"/>
    <property type="molecule type" value="Genomic_DNA"/>
</dbReference>
<evidence type="ECO:0008006" key="7">
    <source>
        <dbReference type="Google" id="ProtNLM"/>
    </source>
</evidence>
<sequence>MKKKIYILLVSLIVLLSAASVSADTSKSFSVTPLDPETKQTQSSYYDLKVSPNEQKVLPIRIFNGADQAVKVKLKLNNGATNSNGITDYSGNVKRNATLKVGFTDVATVESEDVTIPAKSAVDVPVTIKMPETQYDGQILGGIRVTSAEVKEKPKTSGIESNIAYTVGVVLRETDTKVKPSMSVLDAKIEQRNSQNVISATLQNGAPVIIKKLEAKSSVTKEGSKKVLYEAENTSMRMAPNSQFDYGINLVNNGFKSGKYLMTVSGKADGEPFSFTKKFTIKSKEAKEFNKNSVYVTDKSTNNTYLFWIIGALVLIILAFIIWYIKKNRKPIVDK</sequence>
<evidence type="ECO:0000256" key="2">
    <source>
        <dbReference type="SAM" id="SignalP"/>
    </source>
</evidence>
<dbReference type="Proteomes" id="UP000516280">
    <property type="component" value="Chromosome"/>
</dbReference>
<evidence type="ECO:0000313" key="5">
    <source>
        <dbReference type="EMBL" id="QDJ27368.1"/>
    </source>
</evidence>
<name>A0A7L4WAJ3_9LACT</name>
<dbReference type="InterPro" id="IPR010317">
    <property type="entry name" value="WxLIP_PGBD"/>
</dbReference>
<proteinExistence type="predicted"/>
<keyword evidence="1" id="KW-0472">Membrane</keyword>
<organism evidence="5 6">
    <name type="scientific">Pseudolactococcus paracarnosus</name>
    <dbReference type="NCBI Taxonomy" id="2749962"/>
    <lineage>
        <taxon>Bacteria</taxon>
        <taxon>Bacillati</taxon>
        <taxon>Bacillota</taxon>
        <taxon>Bacilli</taxon>
        <taxon>Lactobacillales</taxon>
        <taxon>Streptococcaceae</taxon>
        <taxon>Pseudolactococcus</taxon>
    </lineage>
</organism>
<evidence type="ECO:0000256" key="1">
    <source>
        <dbReference type="SAM" id="Phobius"/>
    </source>
</evidence>
<dbReference type="Pfam" id="PF06030">
    <property type="entry name" value="WxLIP_PGBD"/>
    <property type="match status" value="1"/>
</dbReference>
<feature type="domain" description="WxL Interacting Protein host binding" evidence="4">
    <location>
        <begin position="156"/>
        <end position="291"/>
    </location>
</feature>
<dbReference type="Pfam" id="PF11797">
    <property type="entry name" value="WxLIP_HBD"/>
    <property type="match status" value="1"/>
</dbReference>
<feature type="transmembrane region" description="Helical" evidence="1">
    <location>
        <begin position="305"/>
        <end position="325"/>
    </location>
</feature>
<feature type="chain" id="PRO_5029782745" description="Cell surface protein" evidence="2">
    <location>
        <begin position="24"/>
        <end position="335"/>
    </location>
</feature>
<keyword evidence="1" id="KW-0812">Transmembrane</keyword>
<keyword evidence="1" id="KW-1133">Transmembrane helix</keyword>
<keyword evidence="2" id="KW-0732">Signal</keyword>
<dbReference type="AlphaFoldDB" id="A0A7L4WAJ3"/>
<dbReference type="KEGG" id="lpaa:BHS01_01755"/>
<feature type="signal peptide" evidence="2">
    <location>
        <begin position="1"/>
        <end position="23"/>
    </location>
</feature>
<gene>
    <name evidence="5" type="ORF">BHS01_01755</name>
</gene>
<dbReference type="InterPro" id="IPR021759">
    <property type="entry name" value="WxLIP_HBD"/>
</dbReference>
<evidence type="ECO:0000259" key="4">
    <source>
        <dbReference type="Pfam" id="PF11797"/>
    </source>
</evidence>
<accession>A0A7L4WAJ3</accession>
<evidence type="ECO:0000259" key="3">
    <source>
        <dbReference type="Pfam" id="PF06030"/>
    </source>
</evidence>
<feature type="domain" description="WxL Interacting Protein peptidoglycan binding" evidence="3">
    <location>
        <begin position="29"/>
        <end position="146"/>
    </location>
</feature>
<protein>
    <recommendedName>
        <fullName evidence="7">Cell surface protein</fullName>
    </recommendedName>
</protein>
<dbReference type="RefSeq" id="WP_109833992.1">
    <property type="nucleotide sequence ID" value="NZ_CP017195.1"/>
</dbReference>